<organism evidence="7 8">
    <name type="scientific">Sediminibacterium roseum</name>
    <dbReference type="NCBI Taxonomy" id="1978412"/>
    <lineage>
        <taxon>Bacteria</taxon>
        <taxon>Pseudomonadati</taxon>
        <taxon>Bacteroidota</taxon>
        <taxon>Chitinophagia</taxon>
        <taxon>Chitinophagales</taxon>
        <taxon>Chitinophagaceae</taxon>
        <taxon>Sediminibacterium</taxon>
    </lineage>
</organism>
<evidence type="ECO:0000259" key="6">
    <source>
        <dbReference type="PROSITE" id="PS51007"/>
    </source>
</evidence>
<comment type="caution">
    <text evidence="7">The sequence shown here is derived from an EMBL/GenBank/DDBJ whole genome shotgun (WGS) entry which is preliminary data.</text>
</comment>
<dbReference type="InterPro" id="IPR009056">
    <property type="entry name" value="Cyt_c-like_dom"/>
</dbReference>
<dbReference type="PANTHER" id="PTHR35008">
    <property type="entry name" value="BLL4482 PROTEIN-RELATED"/>
    <property type="match status" value="1"/>
</dbReference>
<dbReference type="EMBL" id="JAACJS010000012">
    <property type="protein sequence ID" value="NCI50376.1"/>
    <property type="molecule type" value="Genomic_DNA"/>
</dbReference>
<evidence type="ECO:0000313" key="8">
    <source>
        <dbReference type="Proteomes" id="UP000753802"/>
    </source>
</evidence>
<name>A0ABW9ZZQ3_9BACT</name>
<gene>
    <name evidence="7" type="ORF">GWC95_10615</name>
</gene>
<proteinExistence type="predicted"/>
<keyword evidence="8" id="KW-1185">Reference proteome</keyword>
<keyword evidence="2 4" id="KW-0479">Metal-binding</keyword>
<evidence type="ECO:0000256" key="5">
    <source>
        <dbReference type="SAM" id="MobiDB-lite"/>
    </source>
</evidence>
<evidence type="ECO:0000256" key="4">
    <source>
        <dbReference type="PROSITE-ProRule" id="PRU00433"/>
    </source>
</evidence>
<evidence type="ECO:0000256" key="3">
    <source>
        <dbReference type="ARBA" id="ARBA00023004"/>
    </source>
</evidence>
<dbReference type="Pfam" id="PF00034">
    <property type="entry name" value="Cytochrom_C"/>
    <property type="match status" value="1"/>
</dbReference>
<feature type="domain" description="Cytochrome c" evidence="6">
    <location>
        <begin position="165"/>
        <end position="255"/>
    </location>
</feature>
<dbReference type="PROSITE" id="PS51007">
    <property type="entry name" value="CYTC"/>
    <property type="match status" value="1"/>
</dbReference>
<evidence type="ECO:0000256" key="1">
    <source>
        <dbReference type="ARBA" id="ARBA00022617"/>
    </source>
</evidence>
<accession>A0ABW9ZZQ3</accession>
<dbReference type="InterPro" id="IPR051459">
    <property type="entry name" value="Cytochrome_c-type_DH"/>
</dbReference>
<dbReference type="InterPro" id="IPR036909">
    <property type="entry name" value="Cyt_c-like_dom_sf"/>
</dbReference>
<dbReference type="SUPFAM" id="SSF46626">
    <property type="entry name" value="Cytochrome c"/>
    <property type="match status" value="2"/>
</dbReference>
<dbReference type="Proteomes" id="UP000753802">
    <property type="component" value="Unassembled WGS sequence"/>
</dbReference>
<evidence type="ECO:0000256" key="2">
    <source>
        <dbReference type="ARBA" id="ARBA00022723"/>
    </source>
</evidence>
<sequence length="295" mass="32871">MTAIWVVRNDKPELQPDFDTANCWTGAGVNQIPVDEQGLQIRYGRNLIENTAYYLGPRGTVAKISNGMNCQNCHLEAGTKPWGNNYGAVASTYPKFRERSGTIETIEKRVNDCLERSLNGKPLENNSREMQAIVAYIRWLGEGIPKGTKPKGSGIMQLPFLPRAADPGKGKVVYTTQCEKCHGRNGEGQANADAKGYTYPPLWGNNSYNNGAGLYRISRFAGYVKNNMPNPVNYHTPQLTDAEAWDVAAFVNSQPRPSKDLGKDWPDISKKPFDHPFGPYTDGKDELQHKYGPWK</sequence>
<dbReference type="PANTHER" id="PTHR35008:SF9">
    <property type="entry name" value="CYTOCHROME C DOMAIN-CONTAINING PROTEIN"/>
    <property type="match status" value="1"/>
</dbReference>
<protein>
    <submittedName>
        <fullName evidence="7">C-type cytochrome</fullName>
    </submittedName>
</protein>
<keyword evidence="3 4" id="KW-0408">Iron</keyword>
<dbReference type="Pfam" id="PF21342">
    <property type="entry name" value="SoxA-TsdA_cyt-c"/>
    <property type="match status" value="1"/>
</dbReference>
<dbReference type="Gene3D" id="1.10.760.10">
    <property type="entry name" value="Cytochrome c-like domain"/>
    <property type="match status" value="2"/>
</dbReference>
<evidence type="ECO:0000313" key="7">
    <source>
        <dbReference type="EMBL" id="NCI50376.1"/>
    </source>
</evidence>
<reference evidence="7 8" key="1">
    <citation type="submission" date="2020-01" db="EMBL/GenBank/DDBJ databases">
        <title>Genome analysis.</title>
        <authorList>
            <person name="Wu S."/>
            <person name="Wang G."/>
        </authorList>
    </citation>
    <scope>NUCLEOTIDE SEQUENCE [LARGE SCALE GENOMIC DNA]</scope>
    <source>
        <strain evidence="7 8">SYL130</strain>
    </source>
</reference>
<feature type="region of interest" description="Disordered" evidence="5">
    <location>
        <begin position="255"/>
        <end position="295"/>
    </location>
</feature>
<feature type="compositionally biased region" description="Basic and acidic residues" evidence="5">
    <location>
        <begin position="257"/>
        <end position="274"/>
    </location>
</feature>
<keyword evidence="1 4" id="KW-0349">Heme</keyword>